<organism evidence="2 3">
    <name type="scientific">Mucilaginibacter dorajii</name>
    <dbReference type="NCBI Taxonomy" id="692994"/>
    <lineage>
        <taxon>Bacteria</taxon>
        <taxon>Pseudomonadati</taxon>
        <taxon>Bacteroidota</taxon>
        <taxon>Sphingobacteriia</taxon>
        <taxon>Sphingobacteriales</taxon>
        <taxon>Sphingobacteriaceae</taxon>
        <taxon>Mucilaginibacter</taxon>
    </lineage>
</organism>
<gene>
    <name evidence="2" type="ORF">GCM10022210_26450</name>
</gene>
<evidence type="ECO:0000259" key="1">
    <source>
        <dbReference type="Pfam" id="PF01965"/>
    </source>
</evidence>
<dbReference type="SUPFAM" id="SSF52317">
    <property type="entry name" value="Class I glutamine amidotransferase-like"/>
    <property type="match status" value="1"/>
</dbReference>
<proteinExistence type="predicted"/>
<dbReference type="InterPro" id="IPR002818">
    <property type="entry name" value="DJ-1/PfpI"/>
</dbReference>
<dbReference type="Proteomes" id="UP001500742">
    <property type="component" value="Unassembled WGS sequence"/>
</dbReference>
<dbReference type="PANTHER" id="PTHR43130">
    <property type="entry name" value="ARAC-FAMILY TRANSCRIPTIONAL REGULATOR"/>
    <property type="match status" value="1"/>
</dbReference>
<dbReference type="CDD" id="cd03139">
    <property type="entry name" value="GATase1_PfpI_2"/>
    <property type="match status" value="1"/>
</dbReference>
<dbReference type="RefSeq" id="WP_259087720.1">
    <property type="nucleotide sequence ID" value="NZ_BAAAZC010000019.1"/>
</dbReference>
<accession>A0ABP7Q426</accession>
<reference evidence="3" key="1">
    <citation type="journal article" date="2019" name="Int. J. Syst. Evol. Microbiol.">
        <title>The Global Catalogue of Microorganisms (GCM) 10K type strain sequencing project: providing services to taxonomists for standard genome sequencing and annotation.</title>
        <authorList>
            <consortium name="The Broad Institute Genomics Platform"/>
            <consortium name="The Broad Institute Genome Sequencing Center for Infectious Disease"/>
            <person name="Wu L."/>
            <person name="Ma J."/>
        </authorList>
    </citation>
    <scope>NUCLEOTIDE SEQUENCE [LARGE SCALE GENOMIC DNA]</scope>
    <source>
        <strain evidence="3">JCM 16601</strain>
    </source>
</reference>
<dbReference type="Gene3D" id="3.40.50.880">
    <property type="match status" value="1"/>
</dbReference>
<comment type="caution">
    <text evidence="2">The sequence shown here is derived from an EMBL/GenBank/DDBJ whole genome shotgun (WGS) entry which is preliminary data.</text>
</comment>
<evidence type="ECO:0000313" key="3">
    <source>
        <dbReference type="Proteomes" id="UP001500742"/>
    </source>
</evidence>
<dbReference type="InterPro" id="IPR052158">
    <property type="entry name" value="INH-QAR"/>
</dbReference>
<dbReference type="Pfam" id="PF01965">
    <property type="entry name" value="DJ-1_PfpI"/>
    <property type="match status" value="1"/>
</dbReference>
<evidence type="ECO:0000313" key="2">
    <source>
        <dbReference type="EMBL" id="GAA3974783.1"/>
    </source>
</evidence>
<keyword evidence="3" id="KW-1185">Reference proteome</keyword>
<sequence length="214" mass="23163">MNAKLNIAILVYPGVEMIDMNGPADVFLKANNLTAGKYHIYTVAESPEPLGSEASLVTITPAYTFENCPQPDIIIIPGQILSENPNQFGSGSDELINWLKGMSHKPGLTIMSVCIGAYILARTGLLAGKKATTHYAAIAEIQTQYQDIHFVKNVRYVQDGNLVTTGGITSGIDGALHLIKKLDGPDIAQHVADIMVYNREAPLPPYTLLPPYNN</sequence>
<dbReference type="EMBL" id="BAAAZC010000019">
    <property type="protein sequence ID" value="GAA3974783.1"/>
    <property type="molecule type" value="Genomic_DNA"/>
</dbReference>
<feature type="domain" description="DJ-1/PfpI" evidence="1">
    <location>
        <begin position="7"/>
        <end position="180"/>
    </location>
</feature>
<name>A0ABP7Q426_9SPHI</name>
<dbReference type="InterPro" id="IPR029062">
    <property type="entry name" value="Class_I_gatase-like"/>
</dbReference>
<dbReference type="PANTHER" id="PTHR43130:SF3">
    <property type="entry name" value="HTH-TYPE TRANSCRIPTIONAL REGULATOR RV1931C"/>
    <property type="match status" value="1"/>
</dbReference>
<protein>
    <submittedName>
        <fullName evidence="2">DJ-1/PfpI family protein</fullName>
    </submittedName>
</protein>